<dbReference type="Proteomes" id="UP000249341">
    <property type="component" value="Unassembled WGS sequence"/>
</dbReference>
<accession>A0A327Z907</accession>
<dbReference type="RefSeq" id="WP_111651031.1">
    <property type="nucleotide sequence ID" value="NZ_JACHWI010000004.1"/>
</dbReference>
<feature type="domain" description="Cell envelope-related transcriptional attenuator" evidence="4">
    <location>
        <begin position="119"/>
        <end position="300"/>
    </location>
</feature>
<evidence type="ECO:0000313" key="5">
    <source>
        <dbReference type="EMBL" id="RAK35495.1"/>
    </source>
</evidence>
<comment type="similarity">
    <text evidence="1">Belongs to the LytR/CpsA/Psr (LCP) family.</text>
</comment>
<keyword evidence="3" id="KW-1133">Transmembrane helix</keyword>
<feature type="transmembrane region" description="Helical" evidence="3">
    <location>
        <begin position="41"/>
        <end position="62"/>
    </location>
</feature>
<evidence type="ECO:0000256" key="2">
    <source>
        <dbReference type="SAM" id="MobiDB-lite"/>
    </source>
</evidence>
<protein>
    <submittedName>
        <fullName evidence="5">LytR family transcriptional attenuator</fullName>
    </submittedName>
</protein>
<dbReference type="NCBIfam" id="TIGR00350">
    <property type="entry name" value="lytR_cpsA_psr"/>
    <property type="match status" value="1"/>
</dbReference>
<sequence>MTVTADRPTPSSDLASLLDPDAPDGPREIRSRKAKKVRSPLWARITTSVGVVLLVASAGGLVGGKVMISKTTDSIALENLTGDAKKTEAEGGGATLEGPIDMLLMGVDARERWAADELRSDTIIVLHIPASHDQAYLISIPRDTEVTAPAFAPSKYSGGTVKATEAFFFGAQNGGGWTGGAQLLSKTLKAETGISFDGAGIINFGGFKQVIDELGGVKMCVDQQVTSKHMKLVGGEPMWLAEARKSGKPMKDVVHEVGCKEMEGWEALDYARQRYGLKNGDYDRQRHQQQLIKAMAKKASSSGTLTNPLKISSIIKSAGEALVLDIGDIQLTDFVLGLSGVAANDMVLLRTNDGTFSGNGNGREVFNDTSKAMFQAVKEDKLAEFVLDNPDVVATEK</sequence>
<evidence type="ECO:0000256" key="3">
    <source>
        <dbReference type="SAM" id="Phobius"/>
    </source>
</evidence>
<dbReference type="PANTHER" id="PTHR33392:SF6">
    <property type="entry name" value="POLYISOPRENYL-TEICHOIC ACID--PEPTIDOGLYCAN TEICHOIC ACID TRANSFERASE TAGU"/>
    <property type="match status" value="1"/>
</dbReference>
<comment type="caution">
    <text evidence="5">The sequence shown here is derived from an EMBL/GenBank/DDBJ whole genome shotgun (WGS) entry which is preliminary data.</text>
</comment>
<proteinExistence type="inferred from homology"/>
<dbReference type="InterPro" id="IPR004474">
    <property type="entry name" value="LytR_CpsA_psr"/>
</dbReference>
<reference evidence="5 6" key="1">
    <citation type="submission" date="2018-06" db="EMBL/GenBank/DDBJ databases">
        <title>Genomic Encyclopedia of Type Strains, Phase III (KMG-III): the genomes of soil and plant-associated and newly described type strains.</title>
        <authorList>
            <person name="Whitman W."/>
        </authorList>
    </citation>
    <scope>NUCLEOTIDE SEQUENCE [LARGE SCALE GENOMIC DNA]</scope>
    <source>
        <strain evidence="5 6">CGMCC 4.7090</strain>
    </source>
</reference>
<dbReference type="EMBL" id="QLMJ01000010">
    <property type="protein sequence ID" value="RAK35495.1"/>
    <property type="molecule type" value="Genomic_DNA"/>
</dbReference>
<keyword evidence="3" id="KW-0812">Transmembrane</keyword>
<evidence type="ECO:0000313" key="6">
    <source>
        <dbReference type="Proteomes" id="UP000249341"/>
    </source>
</evidence>
<keyword evidence="3" id="KW-0472">Membrane</keyword>
<feature type="compositionally biased region" description="Low complexity" evidence="2">
    <location>
        <begin position="10"/>
        <end position="20"/>
    </location>
</feature>
<dbReference type="Pfam" id="PF03816">
    <property type="entry name" value="LytR_cpsA_psr"/>
    <property type="match status" value="1"/>
</dbReference>
<feature type="region of interest" description="Disordered" evidence="2">
    <location>
        <begin position="1"/>
        <end position="33"/>
    </location>
</feature>
<dbReference type="AlphaFoldDB" id="A0A327Z907"/>
<organism evidence="5 6">
    <name type="scientific">Actinoplanes lutulentus</name>
    <dbReference type="NCBI Taxonomy" id="1287878"/>
    <lineage>
        <taxon>Bacteria</taxon>
        <taxon>Bacillati</taxon>
        <taxon>Actinomycetota</taxon>
        <taxon>Actinomycetes</taxon>
        <taxon>Micromonosporales</taxon>
        <taxon>Micromonosporaceae</taxon>
        <taxon>Actinoplanes</taxon>
    </lineage>
</organism>
<dbReference type="PANTHER" id="PTHR33392">
    <property type="entry name" value="POLYISOPRENYL-TEICHOIC ACID--PEPTIDOGLYCAN TEICHOIC ACID TRANSFERASE TAGU"/>
    <property type="match status" value="1"/>
</dbReference>
<name>A0A327Z907_9ACTN</name>
<dbReference type="InterPro" id="IPR050922">
    <property type="entry name" value="LytR/CpsA/Psr_CW_biosynth"/>
</dbReference>
<evidence type="ECO:0000259" key="4">
    <source>
        <dbReference type="Pfam" id="PF03816"/>
    </source>
</evidence>
<evidence type="ECO:0000256" key="1">
    <source>
        <dbReference type="ARBA" id="ARBA00006068"/>
    </source>
</evidence>
<dbReference type="OrthoDB" id="5171929at2"/>
<gene>
    <name evidence="5" type="ORF">B0I29_110251</name>
</gene>
<dbReference type="Gene3D" id="3.40.630.190">
    <property type="entry name" value="LCP protein"/>
    <property type="match status" value="1"/>
</dbReference>
<keyword evidence="6" id="KW-1185">Reference proteome</keyword>